<dbReference type="CDD" id="cd10433">
    <property type="entry name" value="YccA_like"/>
    <property type="match status" value="1"/>
</dbReference>
<gene>
    <name evidence="7" type="ORF">ACFPN5_19440</name>
</gene>
<dbReference type="Proteomes" id="UP001596050">
    <property type="component" value="Unassembled WGS sequence"/>
</dbReference>
<feature type="transmembrane region" description="Helical" evidence="6">
    <location>
        <begin position="198"/>
        <end position="221"/>
    </location>
</feature>
<keyword evidence="3 6" id="KW-0812">Transmembrane</keyword>
<dbReference type="PANTHER" id="PTHR23291">
    <property type="entry name" value="BAX INHIBITOR-RELATED"/>
    <property type="match status" value="1"/>
</dbReference>
<comment type="subcellular location">
    <subcellularLocation>
        <location evidence="1">Cell membrane</location>
        <topology evidence="1">Multi-pass membrane protein</topology>
    </subcellularLocation>
</comment>
<feature type="transmembrane region" description="Helical" evidence="6">
    <location>
        <begin position="113"/>
        <end position="132"/>
    </location>
</feature>
<keyword evidence="8" id="KW-1185">Reference proteome</keyword>
<dbReference type="Pfam" id="PF01027">
    <property type="entry name" value="Bax1-I"/>
    <property type="match status" value="1"/>
</dbReference>
<feature type="transmembrane region" description="Helical" evidence="6">
    <location>
        <begin position="28"/>
        <end position="46"/>
    </location>
</feature>
<evidence type="ECO:0000256" key="3">
    <source>
        <dbReference type="ARBA" id="ARBA00022692"/>
    </source>
</evidence>
<keyword evidence="2" id="KW-1003">Cell membrane</keyword>
<evidence type="ECO:0000256" key="2">
    <source>
        <dbReference type="ARBA" id="ARBA00022475"/>
    </source>
</evidence>
<evidence type="ECO:0000256" key="5">
    <source>
        <dbReference type="ARBA" id="ARBA00023136"/>
    </source>
</evidence>
<feature type="transmembrane region" description="Helical" evidence="6">
    <location>
        <begin position="80"/>
        <end position="101"/>
    </location>
</feature>
<feature type="transmembrane region" description="Helical" evidence="6">
    <location>
        <begin position="168"/>
        <end position="186"/>
    </location>
</feature>
<reference evidence="8" key="1">
    <citation type="journal article" date="2019" name="Int. J. Syst. Evol. Microbiol.">
        <title>The Global Catalogue of Microorganisms (GCM) 10K type strain sequencing project: providing services to taxonomists for standard genome sequencing and annotation.</title>
        <authorList>
            <consortium name="The Broad Institute Genomics Platform"/>
            <consortium name="The Broad Institute Genome Sequencing Center for Infectious Disease"/>
            <person name="Wu L."/>
            <person name="Ma J."/>
        </authorList>
    </citation>
    <scope>NUCLEOTIDE SEQUENCE [LARGE SCALE GENOMIC DNA]</scope>
    <source>
        <strain evidence="8">KACC 12649</strain>
    </source>
</reference>
<evidence type="ECO:0000256" key="1">
    <source>
        <dbReference type="ARBA" id="ARBA00004651"/>
    </source>
</evidence>
<keyword evidence="5 6" id="KW-0472">Membrane</keyword>
<evidence type="ECO:0000256" key="6">
    <source>
        <dbReference type="RuleBase" id="RU004379"/>
    </source>
</evidence>
<evidence type="ECO:0000256" key="4">
    <source>
        <dbReference type="ARBA" id="ARBA00022989"/>
    </source>
</evidence>
<name>A0ABW0LB34_9BURK</name>
<feature type="transmembrane region" description="Helical" evidence="6">
    <location>
        <begin position="52"/>
        <end position="73"/>
    </location>
</feature>
<sequence>MNPSLQKQPAYDVAVGQVARNKVLRNTFWLLALSMIPTVLGAFVGVSMNLPMFSGFMGFIVFMAIAFGFMYAIEKTKESAVGVFVLLGFTFFMGLMLTPLLRHTLGYSNGGSLIMTAFGGTAVVFAVMASIATTSKRDFSGMGSWLTAGAVVILLAIVANIFLQMPVLTIVISVLMIGVFSAFILYDVNRVVNGGETNYITATLAIYLDVFNVFTALLRLLGIMGGDD</sequence>
<dbReference type="PANTHER" id="PTHR23291:SF115">
    <property type="entry name" value="MODULATOR OF FTSH PROTEASE YCCA"/>
    <property type="match status" value="1"/>
</dbReference>
<comment type="caution">
    <text evidence="7">The sequence shown here is derived from an EMBL/GenBank/DDBJ whole genome shotgun (WGS) entry which is preliminary data.</text>
</comment>
<feature type="transmembrane region" description="Helical" evidence="6">
    <location>
        <begin position="144"/>
        <end position="162"/>
    </location>
</feature>
<evidence type="ECO:0000313" key="7">
    <source>
        <dbReference type="EMBL" id="MFC5461993.1"/>
    </source>
</evidence>
<evidence type="ECO:0000313" key="8">
    <source>
        <dbReference type="Proteomes" id="UP001596050"/>
    </source>
</evidence>
<organism evidence="7 8">
    <name type="scientific">Massilia niabensis</name>
    <dbReference type="NCBI Taxonomy" id="544910"/>
    <lineage>
        <taxon>Bacteria</taxon>
        <taxon>Pseudomonadati</taxon>
        <taxon>Pseudomonadota</taxon>
        <taxon>Betaproteobacteria</taxon>
        <taxon>Burkholderiales</taxon>
        <taxon>Oxalobacteraceae</taxon>
        <taxon>Telluria group</taxon>
        <taxon>Massilia</taxon>
    </lineage>
</organism>
<accession>A0ABW0LB34</accession>
<dbReference type="RefSeq" id="WP_379785442.1">
    <property type="nucleotide sequence ID" value="NZ_JBHSMU010000015.1"/>
</dbReference>
<proteinExistence type="inferred from homology"/>
<keyword evidence="4 6" id="KW-1133">Transmembrane helix</keyword>
<protein>
    <submittedName>
        <fullName evidence="7">Bax inhibitor-1/YccA family protein</fullName>
    </submittedName>
</protein>
<dbReference type="EMBL" id="JBHSMU010000015">
    <property type="protein sequence ID" value="MFC5461993.1"/>
    <property type="molecule type" value="Genomic_DNA"/>
</dbReference>
<comment type="similarity">
    <text evidence="6">Belongs to the BI1 family.</text>
</comment>
<dbReference type="InterPro" id="IPR006214">
    <property type="entry name" value="Bax_inhibitor_1-related"/>
</dbReference>